<dbReference type="PANTHER" id="PTHR33221:SF15">
    <property type="entry name" value="HTH-TYPE TRANSCRIPTIONAL REGULATOR YWGB-RELATED"/>
    <property type="match status" value="1"/>
</dbReference>
<proteinExistence type="predicted"/>
<comment type="caution">
    <text evidence="1">The sequence shown here is derived from an EMBL/GenBank/DDBJ whole genome shotgun (WGS) entry which is preliminary data.</text>
</comment>
<dbReference type="InterPro" id="IPR036388">
    <property type="entry name" value="WH-like_DNA-bd_sf"/>
</dbReference>
<keyword evidence="2" id="KW-1185">Reference proteome</keyword>
<dbReference type="NCBIfam" id="TIGR00738">
    <property type="entry name" value="rrf2_super"/>
    <property type="match status" value="1"/>
</dbReference>
<dbReference type="Proteomes" id="UP000525652">
    <property type="component" value="Unassembled WGS sequence"/>
</dbReference>
<dbReference type="EMBL" id="JACHVA010000127">
    <property type="protein sequence ID" value="MBC2603545.1"/>
    <property type="molecule type" value="Genomic_DNA"/>
</dbReference>
<dbReference type="RefSeq" id="WP_185694169.1">
    <property type="nucleotide sequence ID" value="NZ_JACHVA010000127.1"/>
</dbReference>
<dbReference type="PROSITE" id="PS51197">
    <property type="entry name" value="HTH_RRF2_2"/>
    <property type="match status" value="1"/>
</dbReference>
<dbReference type="InterPro" id="IPR000944">
    <property type="entry name" value="Tscrpt_reg_Rrf2"/>
</dbReference>
<accession>A0A7X1E5D3</accession>
<dbReference type="AlphaFoldDB" id="A0A7X1E5D3"/>
<evidence type="ECO:0000313" key="1">
    <source>
        <dbReference type="EMBL" id="MBC2603545.1"/>
    </source>
</evidence>
<dbReference type="Gene3D" id="1.10.10.10">
    <property type="entry name" value="Winged helix-like DNA-binding domain superfamily/Winged helix DNA-binding domain"/>
    <property type="match status" value="1"/>
</dbReference>
<organism evidence="1 2">
    <name type="scientific">Puniceicoccus vermicola</name>
    <dbReference type="NCBI Taxonomy" id="388746"/>
    <lineage>
        <taxon>Bacteria</taxon>
        <taxon>Pseudomonadati</taxon>
        <taxon>Verrucomicrobiota</taxon>
        <taxon>Opitutia</taxon>
        <taxon>Puniceicoccales</taxon>
        <taxon>Puniceicoccaceae</taxon>
        <taxon>Puniceicoccus</taxon>
    </lineage>
</organism>
<dbReference type="PANTHER" id="PTHR33221">
    <property type="entry name" value="WINGED HELIX-TURN-HELIX TRANSCRIPTIONAL REGULATOR, RRF2 FAMILY"/>
    <property type="match status" value="1"/>
</dbReference>
<protein>
    <submittedName>
        <fullName evidence="1">Rrf2 family transcriptional regulator</fullName>
    </submittedName>
</protein>
<evidence type="ECO:0000313" key="2">
    <source>
        <dbReference type="Proteomes" id="UP000525652"/>
    </source>
</evidence>
<reference evidence="1 2" key="1">
    <citation type="submission" date="2020-07" db="EMBL/GenBank/DDBJ databases">
        <authorList>
            <person name="Feng X."/>
        </authorList>
    </citation>
    <scope>NUCLEOTIDE SEQUENCE [LARGE SCALE GENOMIC DNA]</scope>
    <source>
        <strain evidence="1 2">JCM14086</strain>
    </source>
</reference>
<dbReference type="GO" id="GO:0003700">
    <property type="term" value="F:DNA-binding transcription factor activity"/>
    <property type="evidence" value="ECO:0007669"/>
    <property type="project" value="TreeGrafter"/>
</dbReference>
<dbReference type="SUPFAM" id="SSF46785">
    <property type="entry name" value="Winged helix' DNA-binding domain"/>
    <property type="match status" value="1"/>
</dbReference>
<name>A0A7X1E5D3_9BACT</name>
<sequence length="143" mass="15474">MFKYGKTSQNAISAMSHLAEVYPVEGRLSSQDIALKRNLPKQLVAKILVVLSQANLVSSVPGPGGGYWLRKPPSEISLLAIVSLFEKGGDMLMCPFGPDWCGNGDPCPLHDQLVQLNEQMNRFLSETTLDVFARGEVSLPSGG</sequence>
<dbReference type="GO" id="GO:0005829">
    <property type="term" value="C:cytosol"/>
    <property type="evidence" value="ECO:0007669"/>
    <property type="project" value="TreeGrafter"/>
</dbReference>
<dbReference type="InterPro" id="IPR036390">
    <property type="entry name" value="WH_DNA-bd_sf"/>
</dbReference>
<dbReference type="Pfam" id="PF02082">
    <property type="entry name" value="Rrf2"/>
    <property type="match status" value="1"/>
</dbReference>
<gene>
    <name evidence="1" type="ORF">H5P30_17315</name>
</gene>